<dbReference type="EMBL" id="SGXA01000001">
    <property type="protein sequence ID" value="RZS74705.1"/>
    <property type="molecule type" value="Genomic_DNA"/>
</dbReference>
<dbReference type="OrthoDB" id="751045at2"/>
<keyword evidence="1" id="KW-0732">Signal</keyword>
<evidence type="ECO:0008006" key="4">
    <source>
        <dbReference type="Google" id="ProtNLM"/>
    </source>
</evidence>
<evidence type="ECO:0000313" key="3">
    <source>
        <dbReference type="Proteomes" id="UP000293874"/>
    </source>
</evidence>
<evidence type="ECO:0000313" key="2">
    <source>
        <dbReference type="EMBL" id="RZS74705.1"/>
    </source>
</evidence>
<dbReference type="PROSITE" id="PS51257">
    <property type="entry name" value="PROKAR_LIPOPROTEIN"/>
    <property type="match status" value="1"/>
</dbReference>
<feature type="chain" id="PRO_5020447653" description="DUF4397 domain-containing protein" evidence="1">
    <location>
        <begin position="21"/>
        <end position="257"/>
    </location>
</feature>
<accession>A0A4Q7N315</accession>
<reference evidence="2 3" key="1">
    <citation type="submission" date="2019-02" db="EMBL/GenBank/DDBJ databases">
        <title>Genomic Encyclopedia of Type Strains, Phase IV (KMG-IV): sequencing the most valuable type-strain genomes for metagenomic binning, comparative biology and taxonomic classification.</title>
        <authorList>
            <person name="Goeker M."/>
        </authorList>
    </citation>
    <scope>NUCLEOTIDE SEQUENCE [LARGE SCALE GENOMIC DNA]</scope>
    <source>
        <strain evidence="2 3">DSM 18116</strain>
    </source>
</reference>
<dbReference type="RefSeq" id="WP_130539155.1">
    <property type="nucleotide sequence ID" value="NZ_CP042431.1"/>
</dbReference>
<protein>
    <recommendedName>
        <fullName evidence="4">DUF4397 domain-containing protein</fullName>
    </recommendedName>
</protein>
<dbReference type="Proteomes" id="UP000293874">
    <property type="component" value="Unassembled WGS sequence"/>
</dbReference>
<feature type="signal peptide" evidence="1">
    <location>
        <begin position="1"/>
        <end position="20"/>
    </location>
</feature>
<evidence type="ECO:0000256" key="1">
    <source>
        <dbReference type="SAM" id="SignalP"/>
    </source>
</evidence>
<name>A0A4Q7N315_9BACT</name>
<comment type="caution">
    <text evidence="2">The sequence shown here is derived from an EMBL/GenBank/DDBJ whole genome shotgun (WGS) entry which is preliminary data.</text>
</comment>
<gene>
    <name evidence="2" type="ORF">EV199_0556</name>
</gene>
<proteinExistence type="predicted"/>
<sequence>MKKGKLFAYISGLSVLLILASCSKDKPVTGAASLTLVNGMVGSTPYLVTNFSGGQPLQSYTAAMKISYATYSVFNQSGSYSGLQPLAVYRYPDTTLHSSPVINVNLDLKPNTMNTLFLAGTITAPESVFTTDLPLSHPVEDSTMGIRFVNLLKGSGPVSINLQGMQNGSEQASLAYREVTPFTKYKATAGISSYVFEFRDVASGSVLETYTLAGINAPGTSGEPNRRRFRNLTIVLMGATDVPASQTVALYESYSPN</sequence>
<keyword evidence="3" id="KW-1185">Reference proteome</keyword>
<organism evidence="2 3">
    <name type="scientific">Pseudobacter ginsenosidimutans</name>
    <dbReference type="NCBI Taxonomy" id="661488"/>
    <lineage>
        <taxon>Bacteria</taxon>
        <taxon>Pseudomonadati</taxon>
        <taxon>Bacteroidota</taxon>
        <taxon>Chitinophagia</taxon>
        <taxon>Chitinophagales</taxon>
        <taxon>Chitinophagaceae</taxon>
        <taxon>Pseudobacter</taxon>
    </lineage>
</organism>
<dbReference type="AlphaFoldDB" id="A0A4Q7N315"/>